<reference evidence="1 2" key="1">
    <citation type="journal article" date="2022" name="bioRxiv">
        <title>The genome of the oomycete Peronosclerospora sorghi, a cosmopolitan pathogen of maize and sorghum, is inflated with dispersed pseudogenes.</title>
        <authorList>
            <person name="Fletcher K."/>
            <person name="Martin F."/>
            <person name="Isakeit T."/>
            <person name="Cavanaugh K."/>
            <person name="Magill C."/>
            <person name="Michelmore R."/>
        </authorList>
    </citation>
    <scope>NUCLEOTIDE SEQUENCE [LARGE SCALE GENOMIC DNA]</scope>
    <source>
        <strain evidence="1">P6</strain>
    </source>
</reference>
<evidence type="ECO:0000313" key="2">
    <source>
        <dbReference type="Proteomes" id="UP001163321"/>
    </source>
</evidence>
<name>A0ACC0WWB8_9STRA</name>
<evidence type="ECO:0000313" key="1">
    <source>
        <dbReference type="EMBL" id="KAI9922261.1"/>
    </source>
</evidence>
<dbReference type="EMBL" id="CM047580">
    <property type="protein sequence ID" value="KAI9922261.1"/>
    <property type="molecule type" value="Genomic_DNA"/>
</dbReference>
<comment type="caution">
    <text evidence="1">The sequence shown here is derived from an EMBL/GenBank/DDBJ whole genome shotgun (WGS) entry which is preliminary data.</text>
</comment>
<keyword evidence="2" id="KW-1185">Reference proteome</keyword>
<protein>
    <submittedName>
        <fullName evidence="1">Uncharacterized protein</fullName>
    </submittedName>
</protein>
<sequence length="97" mass="11309">MHYMLKRPRLNVRDKKQEQAFRASRLSGTRSIEVALAEIKIIKHNVYVQRQERSLPEDEISICSCKPPEDKNEIGCLDGCLNRAVSDFKCLEQWCED</sequence>
<gene>
    <name evidence="1" type="ORF">PsorP6_002087</name>
</gene>
<dbReference type="Proteomes" id="UP001163321">
    <property type="component" value="Chromosome 1"/>
</dbReference>
<accession>A0ACC0WWB8</accession>
<proteinExistence type="predicted"/>
<organism evidence="1 2">
    <name type="scientific">Peronosclerospora sorghi</name>
    <dbReference type="NCBI Taxonomy" id="230839"/>
    <lineage>
        <taxon>Eukaryota</taxon>
        <taxon>Sar</taxon>
        <taxon>Stramenopiles</taxon>
        <taxon>Oomycota</taxon>
        <taxon>Peronosporomycetes</taxon>
        <taxon>Peronosporales</taxon>
        <taxon>Peronosporaceae</taxon>
        <taxon>Peronosclerospora</taxon>
    </lineage>
</organism>